<sequence length="426" mass="46794">MSTSNIAPEDPGDVPLEVENPLTYEVVKESLSALSSNADGWLVYAQAKLCSLSLTSIDLLSSYVHLQRLSLDDNRLVTLKPLRSLCCLIHFSAAGNALTNDVFDDLASSSVTLERLNLDRNALTSLGGLSKLPFLMDFSAAENGITELHADDFSLLHSLTRLNLKLNKISRVNLDTFSKCLTVRALNLSYNSIVDKRFVVHLAGNLESLNLEHNAVEGFSDFDVLHSLVFLFLSNNNIQNWDGLEGLSKLKNIRVLTLEGNPVLRSHDGTTSGNSSSLSYEAHVQQDVDFAACRSLNVSTQKEGMPLPTVSSALLTSLTAPQVRSIIHHLPAAPYGDVQWEVDGNHELSQLPYEEQCRFRVISMMPQLQVLDSTEVHAGEIPRAMRLFCKEMKSAEVLADARNFPSGSGLKAIGLHRLKSGSKYMT</sequence>
<dbReference type="Proteomes" id="UP000195570">
    <property type="component" value="Unassembled WGS sequence"/>
</dbReference>
<dbReference type="InterPro" id="IPR001611">
    <property type="entry name" value="Leu-rich_rpt"/>
</dbReference>
<dbReference type="PROSITE" id="PS51450">
    <property type="entry name" value="LRR"/>
    <property type="match status" value="4"/>
</dbReference>
<evidence type="ECO:0000313" key="4">
    <source>
        <dbReference type="Proteomes" id="UP000195570"/>
    </source>
</evidence>
<dbReference type="Pfam" id="PF13855">
    <property type="entry name" value="LRR_8"/>
    <property type="match status" value="1"/>
</dbReference>
<protein>
    <submittedName>
        <fullName evidence="3">Leucine-rich repeat protein (LRRP), putative</fullName>
    </submittedName>
</protein>
<keyword evidence="2" id="KW-0677">Repeat</keyword>
<dbReference type="VEuPathDB" id="TriTrypDB:TEOVI_000520100"/>
<reference evidence="3" key="1">
    <citation type="submission" date="2016-09" db="EMBL/GenBank/DDBJ databases">
        <authorList>
            <person name="Hebert L."/>
            <person name="Moumen B."/>
        </authorList>
    </citation>
    <scope>NUCLEOTIDE SEQUENCE [LARGE SCALE GENOMIC DNA]</scope>
    <source>
        <strain evidence="3">OVI</strain>
    </source>
</reference>
<keyword evidence="4" id="KW-1185">Reference proteome</keyword>
<gene>
    <name evidence="3" type="ORF">TEOVI_000520100</name>
</gene>
<name>A0A1G4I434_TRYEQ</name>
<comment type="caution">
    <text evidence="3">The sequence shown here is derived from an EMBL/GenBank/DDBJ whole genome shotgun (WGS) entry which is preliminary data.</text>
</comment>
<dbReference type="GeneID" id="92379141"/>
<keyword evidence="1" id="KW-0433">Leucine-rich repeat</keyword>
<dbReference type="InterPro" id="IPR032675">
    <property type="entry name" value="LRR_dom_sf"/>
</dbReference>
<dbReference type="PANTHER" id="PTHR46652:SF3">
    <property type="entry name" value="LEUCINE-RICH REPEAT-CONTAINING PROTEIN 9"/>
    <property type="match status" value="1"/>
</dbReference>
<dbReference type="SUPFAM" id="SSF52058">
    <property type="entry name" value="L domain-like"/>
    <property type="match status" value="1"/>
</dbReference>
<evidence type="ECO:0000256" key="1">
    <source>
        <dbReference type="ARBA" id="ARBA00022614"/>
    </source>
</evidence>
<organism evidence="3 4">
    <name type="scientific">Trypanosoma equiperdum</name>
    <dbReference type="NCBI Taxonomy" id="5694"/>
    <lineage>
        <taxon>Eukaryota</taxon>
        <taxon>Discoba</taxon>
        <taxon>Euglenozoa</taxon>
        <taxon>Kinetoplastea</taxon>
        <taxon>Metakinetoplastina</taxon>
        <taxon>Trypanosomatida</taxon>
        <taxon>Trypanosomatidae</taxon>
        <taxon>Trypanosoma</taxon>
    </lineage>
</organism>
<dbReference type="InterPro" id="IPR050836">
    <property type="entry name" value="SDS22/Internalin_LRR"/>
</dbReference>
<evidence type="ECO:0000313" key="3">
    <source>
        <dbReference type="EMBL" id="SCU66442.1"/>
    </source>
</evidence>
<evidence type="ECO:0000256" key="2">
    <source>
        <dbReference type="ARBA" id="ARBA00022737"/>
    </source>
</evidence>
<dbReference type="AlphaFoldDB" id="A0A1G4I434"/>
<accession>A0A1G4I434</accession>
<dbReference type="Gene3D" id="3.80.10.10">
    <property type="entry name" value="Ribonuclease Inhibitor"/>
    <property type="match status" value="2"/>
</dbReference>
<dbReference type="RefSeq" id="XP_067077893.1">
    <property type="nucleotide sequence ID" value="XM_067221792.1"/>
</dbReference>
<dbReference type="EMBL" id="CZPT02000536">
    <property type="protein sequence ID" value="SCU66442.1"/>
    <property type="molecule type" value="Genomic_DNA"/>
</dbReference>
<dbReference type="PANTHER" id="PTHR46652">
    <property type="entry name" value="LEUCINE-RICH REPEAT AND IQ DOMAIN-CONTAINING PROTEIN 1-RELATED"/>
    <property type="match status" value="1"/>
</dbReference>
<proteinExistence type="predicted"/>